<comment type="caution">
    <text evidence="1">The sequence shown here is derived from an EMBL/GenBank/DDBJ whole genome shotgun (WGS) entry which is preliminary data.</text>
</comment>
<dbReference type="EMBL" id="JAPDRP010000024">
    <property type="protein sequence ID" value="KAJ9636781.1"/>
    <property type="molecule type" value="Genomic_DNA"/>
</dbReference>
<organism evidence="1 2">
    <name type="scientific">Coniosporium tulheliwenetii</name>
    <dbReference type="NCBI Taxonomy" id="3383036"/>
    <lineage>
        <taxon>Eukaryota</taxon>
        <taxon>Fungi</taxon>
        <taxon>Dikarya</taxon>
        <taxon>Ascomycota</taxon>
        <taxon>Pezizomycotina</taxon>
        <taxon>Dothideomycetes</taxon>
        <taxon>Dothideomycetes incertae sedis</taxon>
        <taxon>Coniosporium</taxon>
    </lineage>
</organism>
<reference evidence="1" key="1">
    <citation type="submission" date="2022-10" db="EMBL/GenBank/DDBJ databases">
        <title>Culturing micro-colonial fungi from biological soil crusts in the Mojave desert and describing Neophaeococcomyces mojavensis, and introducing the new genera and species Taxawa tesnikishii.</title>
        <authorList>
            <person name="Kurbessoian T."/>
            <person name="Stajich J.E."/>
        </authorList>
    </citation>
    <scope>NUCLEOTIDE SEQUENCE</scope>
    <source>
        <strain evidence="1">JES_115</strain>
    </source>
</reference>
<evidence type="ECO:0000313" key="1">
    <source>
        <dbReference type="EMBL" id="KAJ9636781.1"/>
    </source>
</evidence>
<evidence type="ECO:0000313" key="2">
    <source>
        <dbReference type="Proteomes" id="UP001172680"/>
    </source>
</evidence>
<name>A0ACC2YNI4_9PEZI</name>
<sequence>MGHWQDNGPLVYYRDFAYTSTRKTILRMANSDNIGDAPAQTFAEYVLSHDDPFLDHSSIPSFAVAEPAPRGRRPPLAHRINSSRLLTQAHAKALRKRLLSGPVVDVVVGPSKRRWSLHRNLLAHHSEHLARDLQQQQHDAVDGASPPKSPRTPKKPTATTNSVGNGDSSDNHRLDLPDADPAGFALFVKYLYQGKIDDVSLQPDAAKKYDYAVACHKLYLLCERFDMPVLKNMAIDQYRKGLFTSRLVPDAEEINHIYRQSPSGSPFRRLMTQIAARQIMDPDSEKDAENYRACFDGNPDFAVDLVNAIKWGIGGGVLFDDPTDGDECAYHDHDNGPNCHVRGKARQDPPTRDPTAIRPPAIKPHVDRPSDLRSAKGSAPSVHFEVNGVEPSDDGGEEENWDQQQLMQALRNSRLNYGEAGPSSPNEAVHW</sequence>
<proteinExistence type="predicted"/>
<gene>
    <name evidence="1" type="ORF">H2199_007775</name>
</gene>
<keyword evidence="2" id="KW-1185">Reference proteome</keyword>
<accession>A0ACC2YNI4</accession>
<dbReference type="Proteomes" id="UP001172680">
    <property type="component" value="Unassembled WGS sequence"/>
</dbReference>
<protein>
    <submittedName>
        <fullName evidence="1">Uncharacterized protein</fullName>
    </submittedName>
</protein>